<dbReference type="Proteomes" id="UP001519271">
    <property type="component" value="Unassembled WGS sequence"/>
</dbReference>
<dbReference type="PANTHER" id="PTHR34986:SF1">
    <property type="entry name" value="PROTEIN YIAL"/>
    <property type="match status" value="1"/>
</dbReference>
<accession>A0ABS4G5T4</accession>
<evidence type="ECO:0000313" key="1">
    <source>
        <dbReference type="EMBL" id="MBP1919884.1"/>
    </source>
</evidence>
<dbReference type="InterPro" id="IPR004375">
    <property type="entry name" value="NanQ/TabA/YiaL"/>
</dbReference>
<dbReference type="SUPFAM" id="SSF51197">
    <property type="entry name" value="Clavaminate synthase-like"/>
    <property type="match status" value="1"/>
</dbReference>
<organism evidence="1 2">
    <name type="scientific">Youngiibacter multivorans</name>
    <dbReference type="NCBI Taxonomy" id="937251"/>
    <lineage>
        <taxon>Bacteria</taxon>
        <taxon>Bacillati</taxon>
        <taxon>Bacillota</taxon>
        <taxon>Clostridia</taxon>
        <taxon>Eubacteriales</taxon>
        <taxon>Clostridiaceae</taxon>
        <taxon>Youngiibacter</taxon>
    </lineage>
</organism>
<name>A0ABS4G5T4_9CLOT</name>
<dbReference type="Gene3D" id="2.60.120.370">
    <property type="entry name" value="YhcH/YjgK/YiaL"/>
    <property type="match status" value="1"/>
</dbReference>
<dbReference type="InterPro" id="IPR037012">
    <property type="entry name" value="NanQ/TabA/YiaL_sf"/>
</dbReference>
<evidence type="ECO:0000313" key="2">
    <source>
        <dbReference type="Proteomes" id="UP001519271"/>
    </source>
</evidence>
<proteinExistence type="predicted"/>
<dbReference type="Pfam" id="PF04074">
    <property type="entry name" value="DUF386"/>
    <property type="match status" value="1"/>
</dbReference>
<reference evidence="1 2" key="1">
    <citation type="submission" date="2021-03" db="EMBL/GenBank/DDBJ databases">
        <title>Genomic Encyclopedia of Type Strains, Phase IV (KMG-IV): sequencing the most valuable type-strain genomes for metagenomic binning, comparative biology and taxonomic classification.</title>
        <authorList>
            <person name="Goeker M."/>
        </authorList>
    </citation>
    <scope>NUCLEOTIDE SEQUENCE [LARGE SCALE GENOMIC DNA]</scope>
    <source>
        <strain evidence="1 2">DSM 6139</strain>
    </source>
</reference>
<sequence>MIYDRLENIGNYSFLHPNLTKAVRYLLEENILNHKEEKFVIEEGELFVNLIENMQGRPEEKKYECHHDFVDIHITLEGLDYIRSTDESNLVVTSPYDAEGDYLLGDCPGDEYAEAYIPRGCFALYLPKDAHMVNGTPKERGRVRKFVMKVKVK</sequence>
<protein>
    <submittedName>
        <fullName evidence="1">YhcH/YjgK/YiaL family protein</fullName>
    </submittedName>
</protein>
<dbReference type="RefSeq" id="WP_209460065.1">
    <property type="nucleotide sequence ID" value="NZ_JAGGKC010000020.1"/>
</dbReference>
<comment type="caution">
    <text evidence="1">The sequence shown here is derived from an EMBL/GenBank/DDBJ whole genome shotgun (WGS) entry which is preliminary data.</text>
</comment>
<dbReference type="EMBL" id="JAGGKC010000020">
    <property type="protein sequence ID" value="MBP1919884.1"/>
    <property type="molecule type" value="Genomic_DNA"/>
</dbReference>
<gene>
    <name evidence="1" type="ORF">J2Z34_002380</name>
</gene>
<dbReference type="NCBIfam" id="TIGR00022">
    <property type="entry name" value="YhcH/YjgK/YiaL family protein"/>
    <property type="match status" value="1"/>
</dbReference>
<keyword evidence="2" id="KW-1185">Reference proteome</keyword>
<dbReference type="PANTHER" id="PTHR34986">
    <property type="entry name" value="EVOLVED BETA-GALACTOSIDASE SUBUNIT BETA"/>
    <property type="match status" value="1"/>
</dbReference>